<evidence type="ECO:0000313" key="3">
    <source>
        <dbReference type="Proteomes" id="UP001303373"/>
    </source>
</evidence>
<proteinExistence type="predicted"/>
<organism evidence="2 3">
    <name type="scientific">Acrodontium crateriforme</name>
    <dbReference type="NCBI Taxonomy" id="150365"/>
    <lineage>
        <taxon>Eukaryota</taxon>
        <taxon>Fungi</taxon>
        <taxon>Dikarya</taxon>
        <taxon>Ascomycota</taxon>
        <taxon>Pezizomycotina</taxon>
        <taxon>Dothideomycetes</taxon>
        <taxon>Dothideomycetidae</taxon>
        <taxon>Mycosphaerellales</taxon>
        <taxon>Teratosphaeriaceae</taxon>
        <taxon>Acrodontium</taxon>
    </lineage>
</organism>
<keyword evidence="1" id="KW-0732">Signal</keyword>
<accession>A0AAQ3R4C5</accession>
<keyword evidence="3" id="KW-1185">Reference proteome</keyword>
<feature type="chain" id="PRO_5042947406" evidence="1">
    <location>
        <begin position="19"/>
        <end position="179"/>
    </location>
</feature>
<feature type="signal peptide" evidence="1">
    <location>
        <begin position="1"/>
        <end position="18"/>
    </location>
</feature>
<gene>
    <name evidence="2" type="ORF">R9X50_00358600</name>
</gene>
<name>A0AAQ3R4C5_9PEZI</name>
<dbReference type="EMBL" id="CP138584">
    <property type="protein sequence ID" value="WPH00756.1"/>
    <property type="molecule type" value="Genomic_DNA"/>
</dbReference>
<dbReference type="AlphaFoldDB" id="A0AAQ3R4C5"/>
<sequence>MLATSLFALAALSGFAITAPTSGCTAEQRLYYSNQVIVAYAATTPSLTYTTFNNIPFGVPDLNGPCETVILPDGGPPVPVGVTGNGVVNFGTATRQAFSKVTGQYVDFPQNGTTLINTNVTLGIRSGIPIPITFRGYVFLDFTADCRISAVRAYAKIPTEVLGLAINLSGGLPYIPLPI</sequence>
<evidence type="ECO:0000256" key="1">
    <source>
        <dbReference type="SAM" id="SignalP"/>
    </source>
</evidence>
<protein>
    <submittedName>
        <fullName evidence="2">Uncharacterized protein</fullName>
    </submittedName>
</protein>
<reference evidence="2 3" key="1">
    <citation type="submission" date="2023-11" db="EMBL/GenBank/DDBJ databases">
        <title>An acidophilic fungus is an integral part of prey digestion in a carnivorous sundew plant.</title>
        <authorList>
            <person name="Tsai I.J."/>
        </authorList>
    </citation>
    <scope>NUCLEOTIDE SEQUENCE [LARGE SCALE GENOMIC DNA]</scope>
    <source>
        <strain evidence="2">169a</strain>
    </source>
</reference>
<evidence type="ECO:0000313" key="2">
    <source>
        <dbReference type="EMBL" id="WPH00756.1"/>
    </source>
</evidence>
<dbReference type="Proteomes" id="UP001303373">
    <property type="component" value="Chromosome 5"/>
</dbReference>